<dbReference type="GO" id="GO:0051301">
    <property type="term" value="P:cell division"/>
    <property type="evidence" value="ECO:0007669"/>
    <property type="project" value="UniProtKB-KW"/>
</dbReference>
<sequence length="748" mass="83136">MASTLTPQRTSRKAKFGSGCPVDLSVDFCKHPTSTMAETEAEKYEVLTKIGIELCLSSALMQLADTLQVKKEREQLSAELDILRGLRHPNIVAYYEKEHLKASHDLHLYMEYCGNGDLGMMIKDLKARNEYADEEFVWTIFAQLVSALYRCHYGEDPPDVNSNALGLTKNALPLKSKQAHKMILHRDLKPENEFLVFLGEGNAVKLGDFGLSKIILSHDFASTYVGTPFYMSPEICAAERYSLYSDIWSLGCIVYELCSREPPFNARTHLELIQKIKLGKVAPLPRAYSKELSDVISACLQVNPNSRPDTASLLNLPRVKLVRKTQEGVMVLQQHITAKENAIAALKSAQDKIARLEAEQQAMHDQLDKQLRLEWETKAHLEINRQVDVVGDRLREHYKLMFEQQVEEEVERRLASLPSSRTSSMNSTSDTVEPPKRSSTPTQSLEDSSSLVTIGEADEDGPSLNALSLEDSPLMQRHKPLKSSRSSNRTPFTRAKTFAGTNEVAPSPMDIQMADPSPMSIASLSLSPRRNAPLEGSKLRQPAFKGPNMFDRATRESNLALFPEDADDDDAFGSDGGSPIRSRPNSRENDPFKVLAQPSRPAVSRQKTMPTQLQSRLKSVPNLAPSTRRAAASPSRSPMNKGLPISPSRRAPAIPSQPSKTALATKKGAKSEDMIKTVHRNNLQQGIQGRTLVELAQARGIPSPSSSIEVPKVSSKATLDREPLWDPERDEMPSPFLIKTRRVGIMPR</sequence>
<dbReference type="GO" id="GO:0005737">
    <property type="term" value="C:cytoplasm"/>
    <property type="evidence" value="ECO:0007669"/>
    <property type="project" value="TreeGrafter"/>
</dbReference>
<evidence type="ECO:0000256" key="12">
    <source>
        <dbReference type="ARBA" id="ARBA00023242"/>
    </source>
</evidence>
<evidence type="ECO:0000256" key="5">
    <source>
        <dbReference type="ARBA" id="ARBA00022553"/>
    </source>
</evidence>
<dbReference type="AlphaFoldDB" id="A0A4S9B5A6"/>
<evidence type="ECO:0000256" key="8">
    <source>
        <dbReference type="ARBA" id="ARBA00022741"/>
    </source>
</evidence>
<feature type="region of interest" description="Disordered" evidence="17">
    <location>
        <begin position="700"/>
        <end position="732"/>
    </location>
</feature>
<evidence type="ECO:0000313" key="22">
    <source>
        <dbReference type="Proteomes" id="UP000308724"/>
    </source>
</evidence>
<keyword evidence="9" id="KW-0498">Mitosis</keyword>
<evidence type="ECO:0000256" key="9">
    <source>
        <dbReference type="ARBA" id="ARBA00022776"/>
    </source>
</evidence>
<feature type="region of interest" description="Disordered" evidence="17">
    <location>
        <begin position="413"/>
        <end position="492"/>
    </location>
</feature>
<proteinExistence type="inferred from homology"/>
<evidence type="ECO:0000313" key="19">
    <source>
        <dbReference type="EMBL" id="THW87864.1"/>
    </source>
</evidence>
<comment type="catalytic activity">
    <reaction evidence="14">
        <text>L-threonyl-[protein] + ATP = O-phospho-L-threonyl-[protein] + ADP + H(+)</text>
        <dbReference type="Rhea" id="RHEA:46608"/>
        <dbReference type="Rhea" id="RHEA-COMP:11060"/>
        <dbReference type="Rhea" id="RHEA-COMP:11605"/>
        <dbReference type="ChEBI" id="CHEBI:15378"/>
        <dbReference type="ChEBI" id="CHEBI:30013"/>
        <dbReference type="ChEBI" id="CHEBI:30616"/>
        <dbReference type="ChEBI" id="CHEBI:61977"/>
        <dbReference type="ChEBI" id="CHEBI:456216"/>
        <dbReference type="EC" id="2.7.11.1"/>
    </reaction>
</comment>
<keyword evidence="10 19" id="KW-0418">Kinase</keyword>
<evidence type="ECO:0000256" key="10">
    <source>
        <dbReference type="ARBA" id="ARBA00022777"/>
    </source>
</evidence>
<dbReference type="InterPro" id="IPR000719">
    <property type="entry name" value="Prot_kinase_dom"/>
</dbReference>
<evidence type="ECO:0000256" key="11">
    <source>
        <dbReference type="ARBA" id="ARBA00022840"/>
    </source>
</evidence>
<keyword evidence="6" id="KW-0132">Cell division</keyword>
<evidence type="ECO:0000256" key="3">
    <source>
        <dbReference type="ARBA" id="ARBA00012513"/>
    </source>
</evidence>
<dbReference type="Pfam" id="PF00069">
    <property type="entry name" value="Pkinase"/>
    <property type="match status" value="2"/>
</dbReference>
<dbReference type="Proteomes" id="UP000308724">
    <property type="component" value="Unassembled WGS sequence"/>
</dbReference>
<evidence type="ECO:0000259" key="18">
    <source>
        <dbReference type="PROSITE" id="PS50011"/>
    </source>
</evidence>
<reference evidence="21 22" key="1">
    <citation type="submission" date="2018-10" db="EMBL/GenBank/DDBJ databases">
        <title>Fifty Aureobasidium pullulans genomes reveal a recombining polyextremotolerant generalist.</title>
        <authorList>
            <person name="Gostincar C."/>
            <person name="Turk M."/>
            <person name="Zajc J."/>
            <person name="Gunde-Cimerman N."/>
        </authorList>
    </citation>
    <scope>NUCLEOTIDE SEQUENCE [LARGE SCALE GENOMIC DNA]</scope>
    <source>
        <strain evidence="19 21">EXF-10507</strain>
        <strain evidence="20 22">EXF-1645</strain>
    </source>
</reference>
<keyword evidence="8" id="KW-0547">Nucleotide-binding</keyword>
<protein>
    <recommendedName>
        <fullName evidence="3">non-specific serine/threonine protein kinase</fullName>
        <ecNumber evidence="3">2.7.11.1</ecNumber>
    </recommendedName>
</protein>
<feature type="coiled-coil region" evidence="16">
    <location>
        <begin position="332"/>
        <end position="373"/>
    </location>
</feature>
<feature type="compositionally biased region" description="Polar residues" evidence="17">
    <location>
        <begin position="605"/>
        <end position="617"/>
    </location>
</feature>
<dbReference type="GO" id="GO:0005524">
    <property type="term" value="F:ATP binding"/>
    <property type="evidence" value="ECO:0007669"/>
    <property type="project" value="UniProtKB-KW"/>
</dbReference>
<dbReference type="PANTHER" id="PTHR43671">
    <property type="entry name" value="SERINE/THREONINE-PROTEIN KINASE NEK"/>
    <property type="match status" value="1"/>
</dbReference>
<dbReference type="EMBL" id="QZAR01000115">
    <property type="protein sequence ID" value="THW87864.1"/>
    <property type="molecule type" value="Genomic_DNA"/>
</dbReference>
<dbReference type="Proteomes" id="UP000304928">
    <property type="component" value="Unassembled WGS sequence"/>
</dbReference>
<evidence type="ECO:0000313" key="21">
    <source>
        <dbReference type="Proteomes" id="UP000304928"/>
    </source>
</evidence>
<dbReference type="PANTHER" id="PTHR43671:SF13">
    <property type="entry name" value="SERINE_THREONINE-PROTEIN KINASE NEK2"/>
    <property type="match status" value="1"/>
</dbReference>
<dbReference type="Gene3D" id="3.30.200.20">
    <property type="entry name" value="Phosphorylase Kinase, domain 1"/>
    <property type="match status" value="1"/>
</dbReference>
<feature type="compositionally biased region" description="Low complexity" evidence="17">
    <location>
        <begin position="624"/>
        <end position="638"/>
    </location>
</feature>
<dbReference type="SMART" id="SM00220">
    <property type="entry name" value="S_TKc"/>
    <property type="match status" value="1"/>
</dbReference>
<name>A0A4S9B5A6_AURPU</name>
<feature type="domain" description="Protein kinase" evidence="18">
    <location>
        <begin position="1"/>
        <end position="319"/>
    </location>
</feature>
<keyword evidence="5" id="KW-0597">Phosphoprotein</keyword>
<dbReference type="Gene3D" id="1.10.510.10">
    <property type="entry name" value="Transferase(Phosphotransferase) domain 1"/>
    <property type="match status" value="2"/>
</dbReference>
<evidence type="ECO:0000256" key="16">
    <source>
        <dbReference type="SAM" id="Coils"/>
    </source>
</evidence>
<dbReference type="EMBL" id="QZBZ01000069">
    <property type="protein sequence ID" value="TIA38121.1"/>
    <property type="molecule type" value="Genomic_DNA"/>
</dbReference>
<dbReference type="FunFam" id="1.10.510.10:FF:000697">
    <property type="entry name" value="G2-specific protein kinase nimA"/>
    <property type="match status" value="1"/>
</dbReference>
<feature type="compositionally biased region" description="Low complexity" evidence="17">
    <location>
        <begin position="416"/>
        <end position="431"/>
    </location>
</feature>
<dbReference type="PROSITE" id="PS50011">
    <property type="entry name" value="PROTEIN_KINASE_DOM"/>
    <property type="match status" value="1"/>
</dbReference>
<feature type="compositionally biased region" description="Polar residues" evidence="17">
    <location>
        <begin position="437"/>
        <end position="452"/>
    </location>
</feature>
<dbReference type="EC" id="2.7.11.1" evidence="3"/>
<keyword evidence="7" id="KW-0808">Transferase</keyword>
<dbReference type="GO" id="GO:0044732">
    <property type="term" value="C:mitotic spindle pole body"/>
    <property type="evidence" value="ECO:0007669"/>
    <property type="project" value="TreeGrafter"/>
</dbReference>
<dbReference type="InterPro" id="IPR011009">
    <property type="entry name" value="Kinase-like_dom_sf"/>
</dbReference>
<dbReference type="GO" id="GO:0005634">
    <property type="term" value="C:nucleus"/>
    <property type="evidence" value="ECO:0007669"/>
    <property type="project" value="UniProtKB-SubCell"/>
</dbReference>
<feature type="region of interest" description="Disordered" evidence="17">
    <location>
        <begin position="564"/>
        <end position="673"/>
    </location>
</feature>
<evidence type="ECO:0000313" key="20">
    <source>
        <dbReference type="EMBL" id="TIA38121.1"/>
    </source>
</evidence>
<keyword evidence="13" id="KW-0131">Cell cycle</keyword>
<keyword evidence="16" id="KW-0175">Coiled coil</keyword>
<evidence type="ECO:0000256" key="4">
    <source>
        <dbReference type="ARBA" id="ARBA00022527"/>
    </source>
</evidence>
<evidence type="ECO:0000256" key="1">
    <source>
        <dbReference type="ARBA" id="ARBA00004123"/>
    </source>
</evidence>
<comment type="catalytic activity">
    <reaction evidence="15">
        <text>L-seryl-[protein] + ATP = O-phospho-L-seryl-[protein] + ADP + H(+)</text>
        <dbReference type="Rhea" id="RHEA:17989"/>
        <dbReference type="Rhea" id="RHEA-COMP:9863"/>
        <dbReference type="Rhea" id="RHEA-COMP:11604"/>
        <dbReference type="ChEBI" id="CHEBI:15378"/>
        <dbReference type="ChEBI" id="CHEBI:29999"/>
        <dbReference type="ChEBI" id="CHEBI:30616"/>
        <dbReference type="ChEBI" id="CHEBI:83421"/>
        <dbReference type="ChEBI" id="CHEBI:456216"/>
        <dbReference type="EC" id="2.7.11.1"/>
    </reaction>
</comment>
<dbReference type="SUPFAM" id="SSF56112">
    <property type="entry name" value="Protein kinase-like (PK-like)"/>
    <property type="match status" value="1"/>
</dbReference>
<keyword evidence="12" id="KW-0539">Nucleus</keyword>
<dbReference type="GO" id="GO:0004674">
    <property type="term" value="F:protein serine/threonine kinase activity"/>
    <property type="evidence" value="ECO:0007669"/>
    <property type="project" value="UniProtKB-KW"/>
</dbReference>
<evidence type="ECO:0000256" key="6">
    <source>
        <dbReference type="ARBA" id="ARBA00022618"/>
    </source>
</evidence>
<keyword evidence="4" id="KW-0723">Serine/threonine-protein kinase</keyword>
<dbReference type="GO" id="GO:0007059">
    <property type="term" value="P:chromosome segregation"/>
    <property type="evidence" value="ECO:0007669"/>
    <property type="project" value="TreeGrafter"/>
</dbReference>
<evidence type="ECO:0000256" key="15">
    <source>
        <dbReference type="ARBA" id="ARBA00048679"/>
    </source>
</evidence>
<comment type="similarity">
    <text evidence="2">Belongs to the protein kinase superfamily. CAMK Ser/Thr protein kinase family.</text>
</comment>
<keyword evidence="11" id="KW-0067">ATP-binding</keyword>
<evidence type="ECO:0000256" key="13">
    <source>
        <dbReference type="ARBA" id="ARBA00023306"/>
    </source>
</evidence>
<evidence type="ECO:0000256" key="14">
    <source>
        <dbReference type="ARBA" id="ARBA00047899"/>
    </source>
</evidence>
<feature type="compositionally biased region" description="Basic and acidic residues" evidence="17">
    <location>
        <begin position="718"/>
        <end position="732"/>
    </location>
</feature>
<organism evidence="19 21">
    <name type="scientific">Aureobasidium pullulans</name>
    <name type="common">Black yeast</name>
    <name type="synonym">Pullularia pullulans</name>
    <dbReference type="NCBI Taxonomy" id="5580"/>
    <lineage>
        <taxon>Eukaryota</taxon>
        <taxon>Fungi</taxon>
        <taxon>Dikarya</taxon>
        <taxon>Ascomycota</taxon>
        <taxon>Pezizomycotina</taxon>
        <taxon>Dothideomycetes</taxon>
        <taxon>Dothideomycetidae</taxon>
        <taxon>Dothideales</taxon>
        <taxon>Saccotheciaceae</taxon>
        <taxon>Aureobasidium</taxon>
    </lineage>
</organism>
<comment type="caution">
    <text evidence="19">The sequence shown here is derived from an EMBL/GenBank/DDBJ whole genome shotgun (WGS) entry which is preliminary data.</text>
</comment>
<gene>
    <name evidence="20" type="ORF">D6C78_04227</name>
    <name evidence="19" type="ORF">D6D15_06375</name>
</gene>
<evidence type="ECO:0000256" key="7">
    <source>
        <dbReference type="ARBA" id="ARBA00022679"/>
    </source>
</evidence>
<comment type="subcellular location">
    <subcellularLocation>
        <location evidence="1">Nucleus</location>
    </subcellularLocation>
</comment>
<evidence type="ECO:0000256" key="17">
    <source>
        <dbReference type="SAM" id="MobiDB-lite"/>
    </source>
</evidence>
<dbReference type="InterPro" id="IPR050660">
    <property type="entry name" value="NEK_Ser/Thr_kinase"/>
</dbReference>
<evidence type="ECO:0000256" key="2">
    <source>
        <dbReference type="ARBA" id="ARBA00006692"/>
    </source>
</evidence>
<accession>A0A4S9B5A6</accession>